<comment type="caution">
    <text evidence="3">The sequence shown here is derived from an EMBL/GenBank/DDBJ whole genome shotgun (WGS) entry which is preliminary data.</text>
</comment>
<dbReference type="Proteomes" id="UP001338137">
    <property type="component" value="Unassembled WGS sequence"/>
</dbReference>
<organism evidence="3 4">
    <name type="scientific">Paenibacillus alba</name>
    <dbReference type="NCBI Taxonomy" id="1197127"/>
    <lineage>
        <taxon>Bacteria</taxon>
        <taxon>Bacillati</taxon>
        <taxon>Bacillota</taxon>
        <taxon>Bacilli</taxon>
        <taxon>Bacillales</taxon>
        <taxon>Paenibacillaceae</taxon>
        <taxon>Paenibacillus</taxon>
    </lineage>
</organism>
<evidence type="ECO:0008006" key="5">
    <source>
        <dbReference type="Google" id="ProtNLM"/>
    </source>
</evidence>
<keyword evidence="4" id="KW-1185">Reference proteome</keyword>
<name>A0ABU6G4K8_9BACL</name>
<protein>
    <recommendedName>
        <fullName evidence="5">MerR family transcriptional regulator</fullName>
    </recommendedName>
</protein>
<dbReference type="RefSeq" id="WP_326072805.1">
    <property type="nucleotide sequence ID" value="NZ_JARLKY010000036.1"/>
</dbReference>
<evidence type="ECO:0000313" key="3">
    <source>
        <dbReference type="EMBL" id="MEC0228584.1"/>
    </source>
</evidence>
<evidence type="ECO:0000313" key="4">
    <source>
        <dbReference type="Proteomes" id="UP001338137"/>
    </source>
</evidence>
<gene>
    <name evidence="3" type="ORF">P4I72_15770</name>
</gene>
<dbReference type="EMBL" id="JARLKY010000036">
    <property type="protein sequence ID" value="MEC0228584.1"/>
    <property type="molecule type" value="Genomic_DNA"/>
</dbReference>
<feature type="coiled-coil region" evidence="1">
    <location>
        <begin position="248"/>
        <end position="275"/>
    </location>
</feature>
<keyword evidence="1" id="KW-0175">Coiled coil</keyword>
<evidence type="ECO:0000256" key="2">
    <source>
        <dbReference type="SAM" id="MobiDB-lite"/>
    </source>
</evidence>
<proteinExistence type="predicted"/>
<feature type="coiled-coil region" evidence="1">
    <location>
        <begin position="173"/>
        <end position="200"/>
    </location>
</feature>
<reference evidence="3 4" key="1">
    <citation type="submission" date="2023-03" db="EMBL/GenBank/DDBJ databases">
        <title>Bacillus Genome Sequencing.</title>
        <authorList>
            <person name="Dunlap C."/>
        </authorList>
    </citation>
    <scope>NUCLEOTIDE SEQUENCE [LARGE SCALE GENOMIC DNA]</scope>
    <source>
        <strain evidence="3 4">BD-533</strain>
    </source>
</reference>
<evidence type="ECO:0000256" key="1">
    <source>
        <dbReference type="SAM" id="Coils"/>
    </source>
</evidence>
<accession>A0ABU6G4K8</accession>
<feature type="compositionally biased region" description="Polar residues" evidence="2">
    <location>
        <begin position="96"/>
        <end position="111"/>
    </location>
</feature>
<sequence length="552" mass="62522">MKRTYKFTEIAGKIGKPRAAVMEWSNDFREFLPTKAIGGSLRYTEEAIEIFEIIAKLSDANKPLKWIKEHLREMRQKAANAFHDEKPLSPIPTVVPDSNLSPSADHSISPPVMNNSNLQLSKETVELSHMVQLLVQKIEANKSPMNGMGKVDDLNQKVGISSLASGGRLLPMLDQSKAQFTQLSNEVAELSNIIETLKSKVTEVSGLSEEVTELRNVIQILTHHIVNLFEQDTSSEVAATLAFLHREIEGAAVEVQGLKNVIETVQQKVVEVSERDLRGEILASTTELLNQRHESISMEIRNLHKGNYLHTQKVTELQNVIETVQQKVVEVSERDLRGEILASTTELVNQRNESISMEIQNLHKGNHLHTQKVTELQNVIEMVQRKVAEVSERDLRGEILASTTELLNQRYESISMEIRNLHKGNHLHTQKVTELQNVIETVQQKVVEVSERDLRGEILTSTTELVNQRYESISMEIQNLHKGNHLHTQKVTELQNVIETVQQKVAEISERDLRGEIFASTTELVNQRYDEISQQVISQQRLLDKIAKILGF</sequence>
<feature type="region of interest" description="Disordered" evidence="2">
    <location>
        <begin position="82"/>
        <end position="111"/>
    </location>
</feature>